<feature type="compositionally biased region" description="Basic and acidic residues" evidence="1">
    <location>
        <begin position="377"/>
        <end position="391"/>
    </location>
</feature>
<name>A0ABR1CPB0_NECAM</name>
<gene>
    <name evidence="2" type="primary">Necator_chrIII.g9334</name>
    <name evidence="2" type="ORF">RB195_008569</name>
</gene>
<reference evidence="2 3" key="1">
    <citation type="submission" date="2023-08" db="EMBL/GenBank/DDBJ databases">
        <title>A Necator americanus chromosomal reference genome.</title>
        <authorList>
            <person name="Ilik V."/>
            <person name="Petrzelkova K.J."/>
            <person name="Pardy F."/>
            <person name="Fuh T."/>
            <person name="Niatou-Singa F.S."/>
            <person name="Gouil Q."/>
            <person name="Baker L."/>
            <person name="Ritchie M.E."/>
            <person name="Jex A.R."/>
            <person name="Gazzola D."/>
            <person name="Li H."/>
            <person name="Toshio Fujiwara R."/>
            <person name="Zhan B."/>
            <person name="Aroian R.V."/>
            <person name="Pafco B."/>
            <person name="Schwarz E.M."/>
        </authorList>
    </citation>
    <scope>NUCLEOTIDE SEQUENCE [LARGE SCALE GENOMIC DNA]</scope>
    <source>
        <strain evidence="2 3">Aroian</strain>
        <tissue evidence="2">Whole animal</tissue>
    </source>
</reference>
<comment type="caution">
    <text evidence="2">The sequence shown here is derived from an EMBL/GenBank/DDBJ whole genome shotgun (WGS) entry which is preliminary data.</text>
</comment>
<dbReference type="Proteomes" id="UP001303046">
    <property type="component" value="Unassembled WGS sequence"/>
</dbReference>
<dbReference type="EMBL" id="JAVFWL010000003">
    <property type="protein sequence ID" value="KAK6740174.1"/>
    <property type="molecule type" value="Genomic_DNA"/>
</dbReference>
<protein>
    <recommendedName>
        <fullName evidence="4">HTH OST-type domain-containing protein</fullName>
    </recommendedName>
</protein>
<accession>A0ABR1CPB0</accession>
<keyword evidence="3" id="KW-1185">Reference proteome</keyword>
<evidence type="ECO:0000313" key="3">
    <source>
        <dbReference type="Proteomes" id="UP001303046"/>
    </source>
</evidence>
<evidence type="ECO:0000256" key="1">
    <source>
        <dbReference type="SAM" id="MobiDB-lite"/>
    </source>
</evidence>
<evidence type="ECO:0000313" key="2">
    <source>
        <dbReference type="EMBL" id="KAK6740174.1"/>
    </source>
</evidence>
<proteinExistence type="predicted"/>
<feature type="region of interest" description="Disordered" evidence="1">
    <location>
        <begin position="348"/>
        <end position="391"/>
    </location>
</feature>
<organism evidence="2 3">
    <name type="scientific">Necator americanus</name>
    <name type="common">Human hookworm</name>
    <dbReference type="NCBI Taxonomy" id="51031"/>
    <lineage>
        <taxon>Eukaryota</taxon>
        <taxon>Metazoa</taxon>
        <taxon>Ecdysozoa</taxon>
        <taxon>Nematoda</taxon>
        <taxon>Chromadorea</taxon>
        <taxon>Rhabditida</taxon>
        <taxon>Rhabditina</taxon>
        <taxon>Rhabditomorpha</taxon>
        <taxon>Strongyloidea</taxon>
        <taxon>Ancylostomatidae</taxon>
        <taxon>Bunostominae</taxon>
        <taxon>Necator</taxon>
    </lineage>
</organism>
<evidence type="ECO:0008006" key="4">
    <source>
        <dbReference type="Google" id="ProtNLM"/>
    </source>
</evidence>
<sequence>MASISSSSENFEPDEELVRDAALCLRSFSGSREVIPYSKFCERFKKTAGYSIKEYLQKCDYTFADVMIKVSCTTRTKCEYDVDQKMITLIPEKALWEGNPLISSAPTTHGGFSGTQPIPVFIGLPFLNPYAPLFVPRYQPFMFTAVPLNNRHPFMAGDVPYYSQPVSAFPLMTTSLTANPNDNHTSGQLHNNEIGQNARKFSANYFVTSMESNSVTENASLSSAAVPWSTCDSFGLNSALVSEQDTEQELASIEECEQVTDGSEQVAGRREGDMDELHYDDAKHGGAYDVPTINAVDLTDLSVSDEPTHITNVEHFSVEGSDDSYYYDAEEEFTLENRAVPIGDQQIQTPGQFGMHNPAEDNRSETGSSTVDDDLFDGERVKQREPRRDSMPELPILRSMDFCVVEPQGPITSEDVEDKEAKRRRRMLHVFWLLKANACLDILQDGCLREKPYSNQKEARIEKRRFQRMERGTKGVTFNRTTPVVDPDIKQLRIDAKKECLRLWSADVRNMAELLCFLKVFHNVNGPMLIDDCEYHIEAFINPSCTPGDLSWIKYGKNMSVRRMFELKMFRLVNPNDRKKVQPVDCVLNAGFRILSKGVVSEVYKILTHTKKGTIEDITQQIQKFVDKTENECIREVHEAINSAPDVFAVHEGHVELRNDDEFFVVTDIA</sequence>